<dbReference type="Gene3D" id="1.20.140.10">
    <property type="entry name" value="Butyryl-CoA Dehydrogenase, subunit A, domain 3"/>
    <property type="match status" value="1"/>
</dbReference>
<dbReference type="GO" id="GO:0005737">
    <property type="term" value="C:cytoplasm"/>
    <property type="evidence" value="ECO:0007669"/>
    <property type="project" value="TreeGrafter"/>
</dbReference>
<reference evidence="4" key="1">
    <citation type="journal article" date="2014" name="Front. Microbiol.">
        <title>High frequency of phylogenetically diverse reductive dehalogenase-homologous genes in deep subseafloor sedimentary metagenomes.</title>
        <authorList>
            <person name="Kawai M."/>
            <person name="Futagami T."/>
            <person name="Toyoda A."/>
            <person name="Takaki Y."/>
            <person name="Nishi S."/>
            <person name="Hori S."/>
            <person name="Arai W."/>
            <person name="Tsubouchi T."/>
            <person name="Morono Y."/>
            <person name="Uchiyama I."/>
            <person name="Ito T."/>
            <person name="Fujiyama A."/>
            <person name="Inagaki F."/>
            <person name="Takami H."/>
        </authorList>
    </citation>
    <scope>NUCLEOTIDE SEQUENCE</scope>
    <source>
        <strain evidence="4">Expedition CK06-06</strain>
    </source>
</reference>
<evidence type="ECO:0000259" key="3">
    <source>
        <dbReference type="Pfam" id="PF00441"/>
    </source>
</evidence>
<comment type="caution">
    <text evidence="4">The sequence shown here is derived from an EMBL/GenBank/DDBJ whole genome shotgun (WGS) entry which is preliminary data.</text>
</comment>
<accession>X1T8Y3</accession>
<gene>
    <name evidence="4" type="ORF">S12H4_33952</name>
</gene>
<evidence type="ECO:0000256" key="2">
    <source>
        <dbReference type="ARBA" id="ARBA00023002"/>
    </source>
</evidence>
<protein>
    <recommendedName>
        <fullName evidence="3">Acyl-CoA dehydrogenase/oxidase C-terminal domain-containing protein</fullName>
    </recommendedName>
</protein>
<dbReference type="AlphaFoldDB" id="X1T8Y3"/>
<feature type="domain" description="Acyl-CoA dehydrogenase/oxidase C-terminal" evidence="3">
    <location>
        <begin position="2"/>
        <end position="103"/>
    </location>
</feature>
<dbReference type="Pfam" id="PF00441">
    <property type="entry name" value="Acyl-CoA_dh_1"/>
    <property type="match status" value="1"/>
</dbReference>
<feature type="non-terminal residue" evidence="4">
    <location>
        <position position="1"/>
    </location>
</feature>
<dbReference type="PANTHER" id="PTHR48083:SF2">
    <property type="entry name" value="MEDIUM-CHAIN SPECIFIC ACYL-COA DEHYDROGENASE, MITOCHONDRIAL"/>
    <property type="match status" value="1"/>
</dbReference>
<keyword evidence="1" id="KW-0285">Flavoprotein</keyword>
<dbReference type="SUPFAM" id="SSF47203">
    <property type="entry name" value="Acyl-CoA dehydrogenase C-terminal domain-like"/>
    <property type="match status" value="1"/>
</dbReference>
<evidence type="ECO:0000313" key="4">
    <source>
        <dbReference type="EMBL" id="GAJ01749.1"/>
    </source>
</evidence>
<dbReference type="GO" id="GO:0003995">
    <property type="term" value="F:acyl-CoA dehydrogenase activity"/>
    <property type="evidence" value="ECO:0007669"/>
    <property type="project" value="TreeGrafter"/>
</dbReference>
<dbReference type="GO" id="GO:0033539">
    <property type="term" value="P:fatty acid beta-oxidation using acyl-CoA dehydrogenase"/>
    <property type="evidence" value="ECO:0007669"/>
    <property type="project" value="TreeGrafter"/>
</dbReference>
<sequence length="107" mass="11961">RDYAKERVAFGEPIASRQAIAFMLAEMAIEVDATRLMTWEAAWKLDRKEDATKEASLAKTYADDTAVTVTDRAVQILGGHGYIRDHPVELWLRNGRGFATFDGMAIV</sequence>
<dbReference type="InterPro" id="IPR036250">
    <property type="entry name" value="AcylCo_DH-like_C"/>
</dbReference>
<proteinExistence type="predicted"/>
<name>X1T8Y3_9ZZZZ</name>
<dbReference type="PANTHER" id="PTHR48083">
    <property type="entry name" value="MEDIUM-CHAIN SPECIFIC ACYL-COA DEHYDROGENASE, MITOCHONDRIAL-RELATED"/>
    <property type="match status" value="1"/>
</dbReference>
<dbReference type="InterPro" id="IPR009075">
    <property type="entry name" value="AcylCo_DH/oxidase_C"/>
</dbReference>
<evidence type="ECO:0000256" key="1">
    <source>
        <dbReference type="ARBA" id="ARBA00022630"/>
    </source>
</evidence>
<dbReference type="InterPro" id="IPR050741">
    <property type="entry name" value="Acyl-CoA_dehydrogenase"/>
</dbReference>
<organism evidence="4">
    <name type="scientific">marine sediment metagenome</name>
    <dbReference type="NCBI Taxonomy" id="412755"/>
    <lineage>
        <taxon>unclassified sequences</taxon>
        <taxon>metagenomes</taxon>
        <taxon>ecological metagenomes</taxon>
    </lineage>
</organism>
<dbReference type="EMBL" id="BARW01020052">
    <property type="protein sequence ID" value="GAJ01749.1"/>
    <property type="molecule type" value="Genomic_DNA"/>
</dbReference>
<keyword evidence="2" id="KW-0560">Oxidoreductase</keyword>